<protein>
    <recommendedName>
        <fullName evidence="2">Deoxyguanosinetriphosphate triphosphohydrolase-like protein</fullName>
    </recommendedName>
</protein>
<dbReference type="PANTHER" id="PTHR11373">
    <property type="entry name" value="DEOXYNUCLEOSIDE TRIPHOSPHATE TRIPHOSPHOHYDROLASE"/>
    <property type="match status" value="1"/>
</dbReference>
<dbReference type="SUPFAM" id="SSF109604">
    <property type="entry name" value="HD-domain/PDEase-like"/>
    <property type="match status" value="1"/>
</dbReference>
<evidence type="ECO:0000256" key="2">
    <source>
        <dbReference type="HAMAP-Rule" id="MF_01212"/>
    </source>
</evidence>
<dbReference type="PROSITE" id="PS51831">
    <property type="entry name" value="HD"/>
    <property type="match status" value="1"/>
</dbReference>
<evidence type="ECO:0000259" key="3">
    <source>
        <dbReference type="PROSITE" id="PS51831"/>
    </source>
</evidence>
<comment type="caution">
    <text evidence="4">The sequence shown here is derived from an EMBL/GenBank/DDBJ whole genome shotgun (WGS) entry which is preliminary data.</text>
</comment>
<dbReference type="InterPro" id="IPR003607">
    <property type="entry name" value="HD/PDEase_dom"/>
</dbReference>
<evidence type="ECO:0000313" key="5">
    <source>
        <dbReference type="Proteomes" id="UP001375743"/>
    </source>
</evidence>
<dbReference type="InterPro" id="IPR050135">
    <property type="entry name" value="dGTPase-like"/>
</dbReference>
<proteinExistence type="inferred from homology"/>
<evidence type="ECO:0000256" key="1">
    <source>
        <dbReference type="ARBA" id="ARBA00022801"/>
    </source>
</evidence>
<sequence>MRLAPYACRADTSRGRAWPEPESGLRSAYQRDRDRIVHSIPFRRLEYKTQVFVNFEGDHYRTRLTHSLEVAQIARALARVLRVDEDLAEAIALAHDLGHSAFGHAGEAALDEALAAFGGFDHNLQTFRIVTRLERRYAAFDGLNLTAETLEGLVKHNGPLTSPPPRPVAEHPLCRDLAFDQQPPLEAQIAAIADDVAYCNHDLDDGLRAGFMSLEELRDVPLVGAALAEVDRLHPGLDANRRTHETIRRLIDLMVRDLIGEAQRRLQALAPESPDAVRAHGRPVVAFSPVVADGLAALREFLRERVYRHYKVNRMSLKARRVVRELVEAFMAAPECLPNGWRERAGPPQSRATAETVRDYIAGMTDRYALDEHDRLFKLNRERP</sequence>
<dbReference type="Proteomes" id="UP001375743">
    <property type="component" value="Unassembled WGS sequence"/>
</dbReference>
<dbReference type="CDD" id="cd00077">
    <property type="entry name" value="HDc"/>
    <property type="match status" value="1"/>
</dbReference>
<dbReference type="PANTHER" id="PTHR11373:SF43">
    <property type="entry name" value="DEOXYGUANOSINETRIPHOSPHATE TRIPHOSPHOHYDROLASE-LIKE PROTEIN"/>
    <property type="match status" value="1"/>
</dbReference>
<feature type="domain" description="HD" evidence="3">
    <location>
        <begin position="63"/>
        <end position="199"/>
    </location>
</feature>
<dbReference type="InterPro" id="IPR026875">
    <property type="entry name" value="PHydrolase_assoc_dom"/>
</dbReference>
<keyword evidence="1 2" id="KW-0378">Hydrolase</keyword>
<dbReference type="InterPro" id="IPR006674">
    <property type="entry name" value="HD_domain"/>
</dbReference>
<dbReference type="NCBIfam" id="TIGR00277">
    <property type="entry name" value="HDIG"/>
    <property type="match status" value="1"/>
</dbReference>
<gene>
    <name evidence="4" type="ORF">U1T56_18995</name>
</gene>
<dbReference type="InterPro" id="IPR023023">
    <property type="entry name" value="dNTPase_2"/>
</dbReference>
<organism evidence="4 5">
    <name type="scientific">Benzoatithermus flavus</name>
    <dbReference type="NCBI Taxonomy" id="3108223"/>
    <lineage>
        <taxon>Bacteria</taxon>
        <taxon>Pseudomonadati</taxon>
        <taxon>Pseudomonadota</taxon>
        <taxon>Alphaproteobacteria</taxon>
        <taxon>Geminicoccales</taxon>
        <taxon>Geminicoccaceae</taxon>
        <taxon>Benzoatithermus</taxon>
    </lineage>
</organism>
<dbReference type="SMART" id="SM00471">
    <property type="entry name" value="HDc"/>
    <property type="match status" value="1"/>
</dbReference>
<dbReference type="NCBIfam" id="TIGR01353">
    <property type="entry name" value="dGTP_triPase"/>
    <property type="match status" value="1"/>
</dbReference>
<dbReference type="HAMAP" id="MF_01212">
    <property type="entry name" value="dGTPase_type2"/>
    <property type="match status" value="1"/>
</dbReference>
<dbReference type="EMBL" id="JBBLZC010000023">
    <property type="protein sequence ID" value="MEK0085244.1"/>
    <property type="molecule type" value="Genomic_DNA"/>
</dbReference>
<name>A0ABU8XY50_9PROT</name>
<dbReference type="InterPro" id="IPR006261">
    <property type="entry name" value="dGTPase"/>
</dbReference>
<dbReference type="Pfam" id="PF13286">
    <property type="entry name" value="HD_assoc"/>
    <property type="match status" value="1"/>
</dbReference>
<reference evidence="4 5" key="1">
    <citation type="submission" date="2024-01" db="EMBL/GenBank/DDBJ databases">
        <title>Multi-omics insights into the function and evolution of sodium benzoate biodegradation pathways in Benzoatithermus flavus gen. nov., sp. nov. from hot spring.</title>
        <authorList>
            <person name="Hu C.-J."/>
            <person name="Li W.-J."/>
        </authorList>
    </citation>
    <scope>NUCLEOTIDE SEQUENCE [LARGE SCALE GENOMIC DNA]</scope>
    <source>
        <strain evidence="4 5">SYSU G07066</strain>
    </source>
</reference>
<dbReference type="NCBIfam" id="NF002328">
    <property type="entry name" value="PRK01286.1-3"/>
    <property type="match status" value="1"/>
</dbReference>
<dbReference type="InterPro" id="IPR006675">
    <property type="entry name" value="HDIG_dom"/>
</dbReference>
<dbReference type="Gene3D" id="1.10.3210.10">
    <property type="entry name" value="Hypothetical protein af1432"/>
    <property type="match status" value="1"/>
</dbReference>
<keyword evidence="5" id="KW-1185">Reference proteome</keyword>
<dbReference type="Pfam" id="PF01966">
    <property type="entry name" value="HD"/>
    <property type="match status" value="1"/>
</dbReference>
<dbReference type="RefSeq" id="WP_418161093.1">
    <property type="nucleotide sequence ID" value="NZ_JBBLZC010000023.1"/>
</dbReference>
<dbReference type="NCBIfam" id="NF002326">
    <property type="entry name" value="PRK01286.1-1"/>
    <property type="match status" value="1"/>
</dbReference>
<accession>A0ABU8XY50</accession>
<comment type="similarity">
    <text evidence="2">Belongs to the dGTPase family. Type 2 subfamily.</text>
</comment>
<evidence type="ECO:0000313" key="4">
    <source>
        <dbReference type="EMBL" id="MEK0085244.1"/>
    </source>
</evidence>